<dbReference type="GO" id="GO:0052908">
    <property type="term" value="F:16S rRNA (adenine(1518)-N(6)/adenine(1519)-N(6))-dimethyltransferase activity"/>
    <property type="evidence" value="ECO:0007669"/>
    <property type="project" value="UniProtKB-EC"/>
</dbReference>
<feature type="binding site" evidence="7 8">
    <location>
        <position position="18"/>
    </location>
    <ligand>
        <name>S-adenosyl-L-methionine</name>
        <dbReference type="ChEBI" id="CHEBI:59789"/>
    </ligand>
</feature>
<feature type="binding site" evidence="7 8">
    <location>
        <position position="20"/>
    </location>
    <ligand>
        <name>S-adenosyl-L-methionine</name>
        <dbReference type="ChEBI" id="CHEBI:59789"/>
    </ligand>
</feature>
<dbReference type="InterPro" id="IPR001737">
    <property type="entry name" value="KsgA/Erm"/>
</dbReference>
<dbReference type="Proteomes" id="UP000318741">
    <property type="component" value="Chromosome"/>
</dbReference>
<comment type="catalytic activity">
    <reaction evidence="7">
        <text>adenosine(1518)/adenosine(1519) in 16S rRNA + 4 S-adenosyl-L-methionine = N(6)-dimethyladenosine(1518)/N(6)-dimethyladenosine(1519) in 16S rRNA + 4 S-adenosyl-L-homocysteine + 4 H(+)</text>
        <dbReference type="Rhea" id="RHEA:19609"/>
        <dbReference type="Rhea" id="RHEA-COMP:10232"/>
        <dbReference type="Rhea" id="RHEA-COMP:10233"/>
        <dbReference type="ChEBI" id="CHEBI:15378"/>
        <dbReference type="ChEBI" id="CHEBI:57856"/>
        <dbReference type="ChEBI" id="CHEBI:59789"/>
        <dbReference type="ChEBI" id="CHEBI:74411"/>
        <dbReference type="ChEBI" id="CHEBI:74493"/>
        <dbReference type="EC" id="2.1.1.182"/>
    </reaction>
</comment>
<keyword evidence="6 7" id="KW-0694">RNA-binding</keyword>
<accession>A0A517P5K5</accession>
<dbReference type="InterPro" id="IPR029063">
    <property type="entry name" value="SAM-dependent_MTases_sf"/>
</dbReference>
<dbReference type="PANTHER" id="PTHR11727">
    <property type="entry name" value="DIMETHYLADENOSINE TRANSFERASE"/>
    <property type="match status" value="1"/>
</dbReference>
<dbReference type="HAMAP" id="MF_00607">
    <property type="entry name" value="16SrRNA_methyltr_A"/>
    <property type="match status" value="1"/>
</dbReference>
<dbReference type="GO" id="GO:0003723">
    <property type="term" value="F:RNA binding"/>
    <property type="evidence" value="ECO:0007669"/>
    <property type="project" value="UniProtKB-UniRule"/>
</dbReference>
<evidence type="ECO:0000259" key="9">
    <source>
        <dbReference type="SMART" id="SM00650"/>
    </source>
</evidence>
<sequence length="319" mass="34981">MSLFKRHGLHPRTDLGQNFLIDLNILDFVVKEAHLEKDRDVVLEVGAGTGGMTAFLSDGAAAVISVEVDKTMFAMASEALGERENVTLLQTDALKNKNKISPIVLEAVQAELDKLAARNPEEPPRLKLVANLPYNIATPIISNLAGSDLPWSRMVAMIQYELAQRMAARPGEAGDAGGGGGSYGALSAWVQNLAGVKILKKIPPSVFWPRPGVDSAVIRLNPNPRARDQIADLRFFQDFLRRMFHHRRKLMRGVLCGMYRQQLDKPEVDAVLAAEGYEPNARAEAFDPTQLRELGNAFYHAIEAKNASPSASTSPDEEE</sequence>
<proteinExistence type="inferred from homology"/>
<comment type="function">
    <text evidence="7">Specifically dimethylates two adjacent adenosines (A1518 and A1519) in the loop of a conserved hairpin near the 3'-end of 16S rRNA in the 30S particle. May play a critical role in biogenesis of 30S subunits.</text>
</comment>
<keyword evidence="2 7" id="KW-0698">rRNA processing</keyword>
<evidence type="ECO:0000313" key="11">
    <source>
        <dbReference type="Proteomes" id="UP000318741"/>
    </source>
</evidence>
<name>A0A517P5K5_9PLAN</name>
<gene>
    <name evidence="7 10" type="primary">rsmA</name>
    <name evidence="7" type="synonym">ksgA</name>
    <name evidence="10" type="ORF">CA12_07360</name>
</gene>
<dbReference type="Pfam" id="PF00398">
    <property type="entry name" value="RrnaAD"/>
    <property type="match status" value="1"/>
</dbReference>
<feature type="binding site" evidence="7 8">
    <location>
        <position position="131"/>
    </location>
    <ligand>
        <name>S-adenosyl-L-methionine</name>
        <dbReference type="ChEBI" id="CHEBI:59789"/>
    </ligand>
</feature>
<evidence type="ECO:0000313" key="10">
    <source>
        <dbReference type="EMBL" id="QDT14659.1"/>
    </source>
</evidence>
<dbReference type="CDD" id="cd02440">
    <property type="entry name" value="AdoMet_MTases"/>
    <property type="match status" value="1"/>
</dbReference>
<comment type="similarity">
    <text evidence="7">Belongs to the class I-like SAM-binding methyltransferase superfamily. rRNA adenine N(6)-methyltransferase family. RsmA subfamily.</text>
</comment>
<dbReference type="Gene3D" id="3.40.50.150">
    <property type="entry name" value="Vaccinia Virus protein VP39"/>
    <property type="match status" value="1"/>
</dbReference>
<dbReference type="AlphaFoldDB" id="A0A517P5K5"/>
<reference evidence="10 11" key="1">
    <citation type="submission" date="2019-02" db="EMBL/GenBank/DDBJ databases">
        <title>Deep-cultivation of Planctomycetes and their phenomic and genomic characterization uncovers novel biology.</title>
        <authorList>
            <person name="Wiegand S."/>
            <person name="Jogler M."/>
            <person name="Boedeker C."/>
            <person name="Pinto D."/>
            <person name="Vollmers J."/>
            <person name="Rivas-Marin E."/>
            <person name="Kohn T."/>
            <person name="Peeters S.H."/>
            <person name="Heuer A."/>
            <person name="Rast P."/>
            <person name="Oberbeckmann S."/>
            <person name="Bunk B."/>
            <person name="Jeske O."/>
            <person name="Meyerdierks A."/>
            <person name="Storesund J.E."/>
            <person name="Kallscheuer N."/>
            <person name="Luecker S."/>
            <person name="Lage O.M."/>
            <person name="Pohl T."/>
            <person name="Merkel B.J."/>
            <person name="Hornburger P."/>
            <person name="Mueller R.-W."/>
            <person name="Bruemmer F."/>
            <person name="Labrenz M."/>
            <person name="Spormann A.M."/>
            <person name="Op den Camp H."/>
            <person name="Overmann J."/>
            <person name="Amann R."/>
            <person name="Jetten M.S.M."/>
            <person name="Mascher T."/>
            <person name="Medema M.H."/>
            <person name="Devos D.P."/>
            <person name="Kaster A.-K."/>
            <person name="Ovreas L."/>
            <person name="Rohde M."/>
            <person name="Galperin M.Y."/>
            <person name="Jogler C."/>
        </authorList>
    </citation>
    <scope>NUCLEOTIDE SEQUENCE [LARGE SCALE GENOMIC DNA]</scope>
    <source>
        <strain evidence="10 11">CA12</strain>
    </source>
</reference>
<feature type="binding site" evidence="7 8">
    <location>
        <position position="46"/>
    </location>
    <ligand>
        <name>S-adenosyl-L-methionine</name>
        <dbReference type="ChEBI" id="CHEBI:59789"/>
    </ligand>
</feature>
<dbReference type="PROSITE" id="PS01131">
    <property type="entry name" value="RRNA_A_DIMETH"/>
    <property type="match status" value="1"/>
</dbReference>
<feature type="binding site" evidence="7 8">
    <location>
        <position position="67"/>
    </location>
    <ligand>
        <name>S-adenosyl-L-methionine</name>
        <dbReference type="ChEBI" id="CHEBI:59789"/>
    </ligand>
</feature>
<keyword evidence="3 7" id="KW-0489">Methyltransferase</keyword>
<dbReference type="KEGG" id="acaf:CA12_07360"/>
<dbReference type="InterPro" id="IPR023165">
    <property type="entry name" value="rRNA_Ade_diMease-like_C"/>
</dbReference>
<evidence type="ECO:0000256" key="3">
    <source>
        <dbReference type="ARBA" id="ARBA00022603"/>
    </source>
</evidence>
<dbReference type="SMART" id="SM00650">
    <property type="entry name" value="rADc"/>
    <property type="match status" value="1"/>
</dbReference>
<dbReference type="PROSITE" id="PS51689">
    <property type="entry name" value="SAM_RNA_A_N6_MT"/>
    <property type="match status" value="1"/>
</dbReference>
<evidence type="ECO:0000256" key="2">
    <source>
        <dbReference type="ARBA" id="ARBA00022552"/>
    </source>
</evidence>
<evidence type="ECO:0000256" key="8">
    <source>
        <dbReference type="PROSITE-ProRule" id="PRU01026"/>
    </source>
</evidence>
<dbReference type="Gene3D" id="1.10.8.100">
    <property type="entry name" value="Ribosomal RNA adenine dimethylase-like, domain 2"/>
    <property type="match status" value="1"/>
</dbReference>
<dbReference type="SUPFAM" id="SSF53335">
    <property type="entry name" value="S-adenosyl-L-methionine-dependent methyltransferases"/>
    <property type="match status" value="1"/>
</dbReference>
<dbReference type="InterPro" id="IPR020596">
    <property type="entry name" value="rRNA_Ade_Mease_Trfase_CS"/>
</dbReference>
<keyword evidence="4 7" id="KW-0808">Transferase</keyword>
<evidence type="ECO:0000256" key="7">
    <source>
        <dbReference type="HAMAP-Rule" id="MF_00607"/>
    </source>
</evidence>
<organism evidence="10 11">
    <name type="scientific">Alienimonas californiensis</name>
    <dbReference type="NCBI Taxonomy" id="2527989"/>
    <lineage>
        <taxon>Bacteria</taxon>
        <taxon>Pseudomonadati</taxon>
        <taxon>Planctomycetota</taxon>
        <taxon>Planctomycetia</taxon>
        <taxon>Planctomycetales</taxon>
        <taxon>Planctomycetaceae</taxon>
        <taxon>Alienimonas</taxon>
    </lineage>
</organism>
<evidence type="ECO:0000256" key="5">
    <source>
        <dbReference type="ARBA" id="ARBA00022691"/>
    </source>
</evidence>
<dbReference type="NCBIfam" id="TIGR00755">
    <property type="entry name" value="ksgA"/>
    <property type="match status" value="1"/>
</dbReference>
<dbReference type="InterPro" id="IPR020598">
    <property type="entry name" value="rRNA_Ade_methylase_Trfase_N"/>
</dbReference>
<keyword evidence="1 7" id="KW-0963">Cytoplasm</keyword>
<evidence type="ECO:0000256" key="6">
    <source>
        <dbReference type="ARBA" id="ARBA00022884"/>
    </source>
</evidence>
<dbReference type="InterPro" id="IPR011530">
    <property type="entry name" value="rRNA_adenine_dimethylase"/>
</dbReference>
<feature type="domain" description="Ribosomal RNA adenine methylase transferase N-terminal" evidence="9">
    <location>
        <begin position="25"/>
        <end position="224"/>
    </location>
</feature>
<evidence type="ECO:0000256" key="4">
    <source>
        <dbReference type="ARBA" id="ARBA00022679"/>
    </source>
</evidence>
<dbReference type="EMBL" id="CP036265">
    <property type="protein sequence ID" value="QDT14659.1"/>
    <property type="molecule type" value="Genomic_DNA"/>
</dbReference>
<keyword evidence="11" id="KW-1185">Reference proteome</keyword>
<feature type="binding site" evidence="7 8">
    <location>
        <position position="92"/>
    </location>
    <ligand>
        <name>S-adenosyl-L-methionine</name>
        <dbReference type="ChEBI" id="CHEBI:59789"/>
    </ligand>
</feature>
<dbReference type="PANTHER" id="PTHR11727:SF7">
    <property type="entry name" value="DIMETHYLADENOSINE TRANSFERASE-RELATED"/>
    <property type="match status" value="1"/>
</dbReference>
<comment type="subcellular location">
    <subcellularLocation>
        <location evidence="7">Cytoplasm</location>
    </subcellularLocation>
</comment>
<dbReference type="GO" id="GO:0005829">
    <property type="term" value="C:cytosol"/>
    <property type="evidence" value="ECO:0007669"/>
    <property type="project" value="TreeGrafter"/>
</dbReference>
<keyword evidence="5 7" id="KW-0949">S-adenosyl-L-methionine</keyword>
<protein>
    <recommendedName>
        <fullName evidence="7">Ribosomal RNA small subunit methyltransferase A</fullName>
        <ecNumber evidence="7">2.1.1.182</ecNumber>
    </recommendedName>
    <alternativeName>
        <fullName evidence="7">16S rRNA (adenine(1518)-N(6)/adenine(1519)-N(6))-dimethyltransferase</fullName>
    </alternativeName>
    <alternativeName>
        <fullName evidence="7">16S rRNA dimethyladenosine transferase</fullName>
    </alternativeName>
    <alternativeName>
        <fullName evidence="7">16S rRNA dimethylase</fullName>
    </alternativeName>
    <alternativeName>
        <fullName evidence="7">S-adenosylmethionine-6-N', N'-adenosyl(rRNA) dimethyltransferase</fullName>
    </alternativeName>
</protein>
<dbReference type="EC" id="2.1.1.182" evidence="7"/>
<evidence type="ECO:0000256" key="1">
    <source>
        <dbReference type="ARBA" id="ARBA00022490"/>
    </source>
</evidence>
<dbReference type="RefSeq" id="WP_242688115.1">
    <property type="nucleotide sequence ID" value="NZ_CP036265.1"/>
</dbReference>